<dbReference type="Proteomes" id="UP000823775">
    <property type="component" value="Unassembled WGS sequence"/>
</dbReference>
<dbReference type="PANTHER" id="PTHR31621">
    <property type="entry name" value="PROTEIN DMP3"/>
    <property type="match status" value="1"/>
</dbReference>
<feature type="transmembrane region" description="Helical" evidence="6">
    <location>
        <begin position="198"/>
        <end position="217"/>
    </location>
</feature>
<evidence type="ECO:0000256" key="6">
    <source>
        <dbReference type="SAM" id="Phobius"/>
    </source>
</evidence>
<feature type="transmembrane region" description="Helical" evidence="6">
    <location>
        <begin position="68"/>
        <end position="85"/>
    </location>
</feature>
<gene>
    <name evidence="7" type="ORF">HAX54_018095</name>
</gene>
<comment type="similarity">
    <text evidence="2">Belongs to the plant DMP1 protein family.</text>
</comment>
<accession>A0ABS8UPH9</accession>
<dbReference type="EMBL" id="JACEIK010002221">
    <property type="protein sequence ID" value="MCD9559796.1"/>
    <property type="molecule type" value="Genomic_DNA"/>
</dbReference>
<dbReference type="Pfam" id="PF05078">
    <property type="entry name" value="DUF679"/>
    <property type="match status" value="1"/>
</dbReference>
<organism evidence="7 8">
    <name type="scientific">Datura stramonium</name>
    <name type="common">Jimsonweed</name>
    <name type="synonym">Common thornapple</name>
    <dbReference type="NCBI Taxonomy" id="4076"/>
    <lineage>
        <taxon>Eukaryota</taxon>
        <taxon>Viridiplantae</taxon>
        <taxon>Streptophyta</taxon>
        <taxon>Embryophyta</taxon>
        <taxon>Tracheophyta</taxon>
        <taxon>Spermatophyta</taxon>
        <taxon>Magnoliopsida</taxon>
        <taxon>eudicotyledons</taxon>
        <taxon>Gunneridae</taxon>
        <taxon>Pentapetalae</taxon>
        <taxon>asterids</taxon>
        <taxon>lamiids</taxon>
        <taxon>Solanales</taxon>
        <taxon>Solanaceae</taxon>
        <taxon>Solanoideae</taxon>
        <taxon>Datureae</taxon>
        <taxon>Datura</taxon>
    </lineage>
</organism>
<proteinExistence type="inferred from homology"/>
<dbReference type="PANTHER" id="PTHR31621:SF11">
    <property type="entry name" value="PROTEIN DMP8-RELATED"/>
    <property type="match status" value="1"/>
</dbReference>
<comment type="subcellular location">
    <subcellularLocation>
        <location evidence="1">Membrane</location>
        <topology evidence="1">Multi-pass membrane protein</topology>
    </subcellularLocation>
</comment>
<evidence type="ECO:0000256" key="4">
    <source>
        <dbReference type="ARBA" id="ARBA00022989"/>
    </source>
</evidence>
<name>A0ABS8UPH9_DATST</name>
<sequence>MEQSSEGIGIKIYSASKRVDNSCSSYPTNLSQDVIPMPTELPQQTTIGGKKRRAMANGVQKTLSKTSLLVNFLPTGTLLTFEMLLPSVFGKGDCSPITTLMILTLLGLCTLSCFFFHFTDSFRGPDGKIYYGFVTPRGLKVFKTGLGVDVPKDERYIVGFTDLVHAMMSVMVFVAIAFSDHRVTLCLFPGHAKELDEIMRSFPLMVGVICSGLFLVFPNTRYGVGCMSA</sequence>
<protein>
    <submittedName>
        <fullName evidence="7">Uncharacterized protein</fullName>
    </submittedName>
</protein>
<keyword evidence="5 6" id="KW-0472">Membrane</keyword>
<reference evidence="7 8" key="1">
    <citation type="journal article" date="2021" name="BMC Genomics">
        <title>Datura genome reveals duplications of psychoactive alkaloid biosynthetic genes and high mutation rate following tissue culture.</title>
        <authorList>
            <person name="Rajewski A."/>
            <person name="Carter-House D."/>
            <person name="Stajich J."/>
            <person name="Litt A."/>
        </authorList>
    </citation>
    <scope>NUCLEOTIDE SEQUENCE [LARGE SCALE GENOMIC DNA]</scope>
    <source>
        <strain evidence="7">AR-01</strain>
    </source>
</reference>
<evidence type="ECO:0000256" key="1">
    <source>
        <dbReference type="ARBA" id="ARBA00004141"/>
    </source>
</evidence>
<evidence type="ECO:0000256" key="2">
    <source>
        <dbReference type="ARBA" id="ARBA00008707"/>
    </source>
</evidence>
<keyword evidence="3 6" id="KW-0812">Transmembrane</keyword>
<comment type="caution">
    <text evidence="7">The sequence shown here is derived from an EMBL/GenBank/DDBJ whole genome shotgun (WGS) entry which is preliminary data.</text>
</comment>
<evidence type="ECO:0000313" key="7">
    <source>
        <dbReference type="EMBL" id="MCD9559796.1"/>
    </source>
</evidence>
<evidence type="ECO:0000256" key="3">
    <source>
        <dbReference type="ARBA" id="ARBA00022692"/>
    </source>
</evidence>
<feature type="transmembrane region" description="Helical" evidence="6">
    <location>
        <begin position="97"/>
        <end position="118"/>
    </location>
</feature>
<evidence type="ECO:0000313" key="8">
    <source>
        <dbReference type="Proteomes" id="UP000823775"/>
    </source>
</evidence>
<keyword evidence="8" id="KW-1185">Reference proteome</keyword>
<feature type="transmembrane region" description="Helical" evidence="6">
    <location>
        <begin position="156"/>
        <end position="178"/>
    </location>
</feature>
<evidence type="ECO:0000256" key="5">
    <source>
        <dbReference type="ARBA" id="ARBA00023136"/>
    </source>
</evidence>
<keyword evidence="4 6" id="KW-1133">Transmembrane helix</keyword>
<dbReference type="InterPro" id="IPR007770">
    <property type="entry name" value="DMP"/>
</dbReference>